<evidence type="ECO:0000313" key="4">
    <source>
        <dbReference type="Proteomes" id="UP000001060"/>
    </source>
</evidence>
<reference evidence="3 4" key="1">
    <citation type="journal article" date="2010" name="PLoS Genet.">
        <title>Analysis of the Legionella longbeachae genome and transcriptome uncovers unique strategies to cause Legionnaires' disease.</title>
        <authorList>
            <person name="Cazalet C."/>
            <person name="Gomez-Valero L."/>
            <person name="Rusniok C."/>
            <person name="Lomma M."/>
            <person name="Dervins-Ravault D."/>
            <person name="Newton H."/>
            <person name="Sansom F."/>
            <person name="Jarraud S."/>
            <person name="Zidane N."/>
            <person name="Ma L."/>
            <person name="Bouchier C."/>
            <person name="Etienne J."/>
            <person name="Hartland E."/>
            <person name="Buchrieser C."/>
        </authorList>
    </citation>
    <scope>NUCLEOTIDE SEQUENCE [LARGE SCALE GENOMIC DNA]</scope>
    <source>
        <strain evidence="3 4">NSW150</strain>
    </source>
</reference>
<name>D3HNI2_LEGLN</name>
<evidence type="ECO:0000259" key="2">
    <source>
        <dbReference type="Pfam" id="PF02518"/>
    </source>
</evidence>
<dbReference type="SUPFAM" id="SSF55874">
    <property type="entry name" value="ATPase domain of HSP90 chaperone/DNA topoisomerase II/histidine kinase"/>
    <property type="match status" value="1"/>
</dbReference>
<dbReference type="InterPro" id="IPR003594">
    <property type="entry name" value="HATPase_dom"/>
</dbReference>
<sequence length="240" mass="26254">MISLELVSLKKGSFSSLLSWELCIQEYKEQVQAFFEQTIGVDRMTAAHHVVLVSLSELLKNALDADANTLFIEDESSGNASIRVFDDGSGFSPEFLGKDTTHLDYAVKLAGQSAIISEKIGRSKLGGHGRGLAQAHEVIKNYEGSIICSNRSDGNHGAHIRFNSSITPVLAADIYQSFNAALLAFSSHYCRFDSAEEAEKVVGSILDNFRFFATERRKNKNTTPLMAQEQDTAPSPTSLT</sequence>
<evidence type="ECO:0000313" key="3">
    <source>
        <dbReference type="EMBL" id="CBJ10445.1"/>
    </source>
</evidence>
<keyword evidence="4" id="KW-1185">Reference proteome</keyword>
<feature type="domain" description="Histidine kinase/HSP90-like ATPase" evidence="2">
    <location>
        <begin position="55"/>
        <end position="162"/>
    </location>
</feature>
<dbReference type="KEGG" id="llo:LLO_0118"/>
<dbReference type="GeneID" id="40924342"/>
<dbReference type="HOGENOM" id="CLU_1155279_0_0_6"/>
<feature type="compositionally biased region" description="Polar residues" evidence="1">
    <location>
        <begin position="221"/>
        <end position="240"/>
    </location>
</feature>
<dbReference type="RefSeq" id="WP_003633612.1">
    <property type="nucleotide sequence ID" value="NC_013861.1"/>
</dbReference>
<dbReference type="AlphaFoldDB" id="D3HNI2"/>
<dbReference type="eggNOG" id="ENOG5031XG1">
    <property type="taxonomic scope" value="Bacteria"/>
</dbReference>
<proteinExistence type="predicted"/>
<gene>
    <name evidence="3" type="ordered locus">LLO_0118</name>
</gene>
<dbReference type="Proteomes" id="UP000001060">
    <property type="component" value="Chromosome"/>
</dbReference>
<dbReference type="InterPro" id="IPR036890">
    <property type="entry name" value="HATPase_C_sf"/>
</dbReference>
<feature type="region of interest" description="Disordered" evidence="1">
    <location>
        <begin position="220"/>
        <end position="240"/>
    </location>
</feature>
<protein>
    <recommendedName>
        <fullName evidence="2">Histidine kinase/HSP90-like ATPase domain-containing protein</fullName>
    </recommendedName>
</protein>
<dbReference type="EMBL" id="FN650140">
    <property type="protein sequence ID" value="CBJ10445.1"/>
    <property type="molecule type" value="Genomic_DNA"/>
</dbReference>
<dbReference type="Gene3D" id="3.30.565.10">
    <property type="entry name" value="Histidine kinase-like ATPase, C-terminal domain"/>
    <property type="match status" value="1"/>
</dbReference>
<accession>D3HNI2</accession>
<organism evidence="3 4">
    <name type="scientific">Legionella longbeachae serogroup 1 (strain NSW150)</name>
    <dbReference type="NCBI Taxonomy" id="661367"/>
    <lineage>
        <taxon>Bacteria</taxon>
        <taxon>Pseudomonadati</taxon>
        <taxon>Pseudomonadota</taxon>
        <taxon>Gammaproteobacteria</taxon>
        <taxon>Legionellales</taxon>
        <taxon>Legionellaceae</taxon>
        <taxon>Legionella</taxon>
    </lineage>
</organism>
<evidence type="ECO:0000256" key="1">
    <source>
        <dbReference type="SAM" id="MobiDB-lite"/>
    </source>
</evidence>
<dbReference type="Pfam" id="PF02518">
    <property type="entry name" value="HATPase_c"/>
    <property type="match status" value="1"/>
</dbReference>